<proteinExistence type="inferred from homology"/>
<name>A0A089QEQ2_9LACO</name>
<dbReference type="NCBIfam" id="TIGR01951">
    <property type="entry name" value="nusB"/>
    <property type="match status" value="1"/>
</dbReference>
<gene>
    <name evidence="6 8" type="primary">nusB</name>
    <name evidence="11" type="ORF">A8C52_08885</name>
    <name evidence="10" type="ORF">B6U60_02415</name>
    <name evidence="9" type="ORF">B7R82_06135</name>
    <name evidence="13" type="ORF">DB362_01925</name>
    <name evidence="12" type="ORF">DBP89_02185</name>
    <name evidence="8" type="ORF">LSJ_0578</name>
    <name evidence="14" type="ORF">QFE45_02950</name>
</gene>
<evidence type="ECO:0000313" key="11">
    <source>
        <dbReference type="EMBL" id="PAY45907.1"/>
    </source>
</evidence>
<dbReference type="InterPro" id="IPR006027">
    <property type="entry name" value="NusB_RsmB_TIM44"/>
</dbReference>
<dbReference type="Proteomes" id="UP000218139">
    <property type="component" value="Unassembled WGS sequence"/>
</dbReference>
<dbReference type="GO" id="GO:0006353">
    <property type="term" value="P:DNA-templated transcription termination"/>
    <property type="evidence" value="ECO:0007669"/>
    <property type="project" value="UniProtKB-UniRule"/>
</dbReference>
<evidence type="ECO:0000313" key="14">
    <source>
        <dbReference type="EMBL" id="WII29073.1"/>
    </source>
</evidence>
<evidence type="ECO:0000256" key="3">
    <source>
        <dbReference type="ARBA" id="ARBA00022884"/>
    </source>
</evidence>
<protein>
    <recommendedName>
        <fullName evidence="6">Transcription antitermination protein NusB</fullName>
    </recommendedName>
    <alternativeName>
        <fullName evidence="6">Antitermination factor NusB</fullName>
    </alternativeName>
</protein>
<dbReference type="GO" id="GO:0005829">
    <property type="term" value="C:cytosol"/>
    <property type="evidence" value="ECO:0007669"/>
    <property type="project" value="TreeGrafter"/>
</dbReference>
<organism evidence="8 15">
    <name type="scientific">Ligilactobacillus salivarius</name>
    <dbReference type="NCBI Taxonomy" id="1624"/>
    <lineage>
        <taxon>Bacteria</taxon>
        <taxon>Bacillati</taxon>
        <taxon>Bacillota</taxon>
        <taxon>Bacilli</taxon>
        <taxon>Lactobacillales</taxon>
        <taxon>Lactobacillaceae</taxon>
        <taxon>Ligilactobacillus</taxon>
    </lineage>
</organism>
<keyword evidence="2 6" id="KW-0889">Transcription antitermination</keyword>
<dbReference type="PANTHER" id="PTHR11078:SF3">
    <property type="entry name" value="ANTITERMINATION NUSB DOMAIN-CONTAINING PROTEIN"/>
    <property type="match status" value="1"/>
</dbReference>
<reference evidence="14" key="7">
    <citation type="submission" date="2023-04" db="EMBL/GenBank/DDBJ databases">
        <title>Four porcine-derived lactic acid bacteria strains analyses and their evaluation as potential probiotics based on genomics.</title>
        <authorList>
            <person name="Niu D."/>
        </authorList>
    </citation>
    <scope>NUCLEOTIDE SEQUENCE</scope>
    <source>
        <strain evidence="14">ZSA5</strain>
    </source>
</reference>
<evidence type="ECO:0000313" key="8">
    <source>
        <dbReference type="EMBL" id="AIR10273.1"/>
    </source>
</evidence>
<dbReference type="Proteomes" id="UP000192638">
    <property type="component" value="Unassembled WGS sequence"/>
</dbReference>
<dbReference type="NCBIfam" id="NF001223">
    <property type="entry name" value="PRK00202.1-1"/>
    <property type="match status" value="1"/>
</dbReference>
<evidence type="ECO:0000313" key="18">
    <source>
        <dbReference type="Proteomes" id="UP000218139"/>
    </source>
</evidence>
<dbReference type="HAMAP" id="MF_00073">
    <property type="entry name" value="NusB"/>
    <property type="match status" value="1"/>
</dbReference>
<comment type="similarity">
    <text evidence="1 6">Belongs to the NusB family.</text>
</comment>
<evidence type="ECO:0000259" key="7">
    <source>
        <dbReference type="Pfam" id="PF01029"/>
    </source>
</evidence>
<sequence>MSLSRHDIRKIAFQTLFALGSNPDANSEDIYQELLDEDNNDSDLSYLNELVDGVLDHQSEIDMEITKYLRKNWNIGRLNKTDLIILRIAIFEIKYSDVASKIAVNEAVELAKEFSDDKSYKFVNAILQNLI</sequence>
<evidence type="ECO:0000313" key="13">
    <source>
        <dbReference type="EMBL" id="PWG53885.1"/>
    </source>
</evidence>
<evidence type="ECO:0000313" key="12">
    <source>
        <dbReference type="EMBL" id="PTR98961.1"/>
    </source>
</evidence>
<accession>A0A089QEQ2</accession>
<evidence type="ECO:0000313" key="9">
    <source>
        <dbReference type="EMBL" id="ARU19591.1"/>
    </source>
</evidence>
<reference evidence="11 18" key="2">
    <citation type="submission" date="2016-05" db="EMBL/GenBank/DDBJ databases">
        <authorList>
            <person name="Lee J.-Y."/>
            <person name="Kim E.B."/>
            <person name="Choi Y.-J."/>
        </authorList>
    </citation>
    <scope>NUCLEOTIDE SEQUENCE [LARGE SCALE GENOMIC DNA]</scope>
    <source>
        <strain evidence="11 18">KLA006</strain>
    </source>
</reference>
<dbReference type="Proteomes" id="UP000029488">
    <property type="component" value="Chromosome"/>
</dbReference>
<dbReference type="Proteomes" id="UP000195378">
    <property type="component" value="Chromosome"/>
</dbReference>
<evidence type="ECO:0000256" key="4">
    <source>
        <dbReference type="ARBA" id="ARBA00023015"/>
    </source>
</evidence>
<dbReference type="AlphaFoldDB" id="A0A089QEQ2"/>
<dbReference type="Proteomes" id="UP000245607">
    <property type="component" value="Unassembled WGS sequence"/>
</dbReference>
<evidence type="ECO:0000313" key="20">
    <source>
        <dbReference type="Proteomes" id="UP000245607"/>
    </source>
</evidence>
<evidence type="ECO:0000313" key="10">
    <source>
        <dbReference type="EMBL" id="OQQ85428.1"/>
    </source>
</evidence>
<dbReference type="SUPFAM" id="SSF48013">
    <property type="entry name" value="NusB-like"/>
    <property type="match status" value="1"/>
</dbReference>
<dbReference type="GO" id="GO:0031564">
    <property type="term" value="P:transcription antitermination"/>
    <property type="evidence" value="ECO:0007669"/>
    <property type="project" value="UniProtKB-KW"/>
</dbReference>
<evidence type="ECO:0000313" key="19">
    <source>
        <dbReference type="Proteomes" id="UP000244552"/>
    </source>
</evidence>
<reference evidence="12 19" key="5">
    <citation type="journal article" date="2018" name="Genome Announc.">
        <title>Fifty-Six Draft Genome Sequences of 10 Lactobacillus Species from 22 Commercial Dietary Supplements.</title>
        <authorList>
            <person name="Gangiredla J."/>
            <person name="Barnaba T.J."/>
            <person name="Mammel M.K."/>
            <person name="Lacher D.W."/>
            <person name="Elkins C.A."/>
            <person name="Lampel K.A."/>
            <person name="Whitehouse C.A."/>
            <person name="Tartera C."/>
        </authorList>
    </citation>
    <scope>NUCLEOTIDE SEQUENCE [LARGE SCALE GENOMIC DNA]</scope>
    <source>
        <strain evidence="12 19">DS11_12</strain>
    </source>
</reference>
<comment type="function">
    <text evidence="6">Involved in transcription antitermination. Required for transcription of ribosomal RNA (rRNA) genes. Binds specifically to the boxA antiterminator sequence of the ribosomal RNA (rrn) operons.</text>
</comment>
<dbReference type="EMBL" id="QFAS01000004">
    <property type="protein sequence ID" value="PWG53885.1"/>
    <property type="molecule type" value="Genomic_DNA"/>
</dbReference>
<dbReference type="SMR" id="A0A089QEQ2"/>
<dbReference type="EMBL" id="CP123971">
    <property type="protein sequence ID" value="WII29073.1"/>
    <property type="molecule type" value="Genomic_DNA"/>
</dbReference>
<evidence type="ECO:0000256" key="5">
    <source>
        <dbReference type="ARBA" id="ARBA00023163"/>
    </source>
</evidence>
<dbReference type="Proteomes" id="UP000244552">
    <property type="component" value="Unassembled WGS sequence"/>
</dbReference>
<dbReference type="Pfam" id="PF01029">
    <property type="entry name" value="NusB"/>
    <property type="match status" value="1"/>
</dbReference>
<dbReference type="EMBL" id="QAGV01000001">
    <property type="protein sequence ID" value="PTR98961.1"/>
    <property type="molecule type" value="Genomic_DNA"/>
</dbReference>
<dbReference type="KEGG" id="lsj:LSJ_0578"/>
<dbReference type="EMBL" id="CP007646">
    <property type="protein sequence ID" value="AIR10273.1"/>
    <property type="molecule type" value="Genomic_DNA"/>
</dbReference>
<dbReference type="Gene3D" id="1.10.940.10">
    <property type="entry name" value="NusB-like"/>
    <property type="match status" value="1"/>
</dbReference>
<dbReference type="InterPro" id="IPR035926">
    <property type="entry name" value="NusB-like_sf"/>
</dbReference>
<dbReference type="EMBL" id="LXZO01000099">
    <property type="protein sequence ID" value="PAY45907.1"/>
    <property type="molecule type" value="Genomic_DNA"/>
</dbReference>
<evidence type="ECO:0000256" key="2">
    <source>
        <dbReference type="ARBA" id="ARBA00022814"/>
    </source>
</evidence>
<reference evidence="10 16" key="3">
    <citation type="submission" date="2017-03" db="EMBL/GenBank/DDBJ databases">
        <title>Phylogenomics and comparative genomics of Lactobacillus salivarius, a mammalian gut commensal.</title>
        <authorList>
            <person name="Harris H.M."/>
        </authorList>
    </citation>
    <scope>NUCLEOTIDE SEQUENCE [LARGE SCALE GENOMIC DNA]</scope>
    <source>
        <strain evidence="10 16">LMG 14477</strain>
    </source>
</reference>
<keyword evidence="5 6" id="KW-0804">Transcription</keyword>
<dbReference type="Proteomes" id="UP001231316">
    <property type="component" value="Chromosome"/>
</dbReference>
<keyword evidence="3 6" id="KW-0694">RNA-binding</keyword>
<reference evidence="13 20" key="6">
    <citation type="submission" date="2018-05" db="EMBL/GenBank/DDBJ databases">
        <title>Lactobacillus salivarius genome sequencing and assembly.</title>
        <authorList>
            <person name="Audisio C."/>
            <person name="Albarracin L."/>
            <person name="Torres M.J."/>
            <person name="Hebert E.M."/>
            <person name="Saavedra L."/>
        </authorList>
    </citation>
    <scope>NUCLEOTIDE SEQUENCE [LARGE SCALE GENOMIC DNA]</scope>
    <source>
        <strain evidence="13 20">A3iob</strain>
    </source>
</reference>
<dbReference type="EMBL" id="CP020858">
    <property type="protein sequence ID" value="ARU19591.1"/>
    <property type="molecule type" value="Genomic_DNA"/>
</dbReference>
<evidence type="ECO:0000313" key="17">
    <source>
        <dbReference type="Proteomes" id="UP000195378"/>
    </source>
</evidence>
<dbReference type="RefSeq" id="WP_003699843.1">
    <property type="nucleotide sequence ID" value="NZ_CAKMBQ010000001.1"/>
</dbReference>
<evidence type="ECO:0000256" key="6">
    <source>
        <dbReference type="HAMAP-Rule" id="MF_00073"/>
    </source>
</evidence>
<evidence type="ECO:0000313" key="16">
    <source>
        <dbReference type="Proteomes" id="UP000192638"/>
    </source>
</evidence>
<dbReference type="GO" id="GO:0003723">
    <property type="term" value="F:RNA binding"/>
    <property type="evidence" value="ECO:0007669"/>
    <property type="project" value="UniProtKB-UniRule"/>
</dbReference>
<dbReference type="InterPro" id="IPR011605">
    <property type="entry name" value="NusB_fam"/>
</dbReference>
<reference evidence="9 17" key="4">
    <citation type="submission" date="2017-04" db="EMBL/GenBank/DDBJ databases">
        <title>Complete genome sequence of Lactobacillus salivarius ZLS006, a probiotic strain isolated from healthy piglet.</title>
        <authorList>
            <person name="Zhang D."/>
        </authorList>
    </citation>
    <scope>NUCLEOTIDE SEQUENCE [LARGE SCALE GENOMIC DNA]</scope>
    <source>
        <strain evidence="9 17">ZLS006</strain>
    </source>
</reference>
<feature type="domain" description="NusB/RsmB/TIM44" evidence="7">
    <location>
        <begin position="7"/>
        <end position="130"/>
    </location>
</feature>
<evidence type="ECO:0000256" key="1">
    <source>
        <dbReference type="ARBA" id="ARBA00005952"/>
    </source>
</evidence>
<keyword evidence="4 6" id="KW-0805">Transcription regulation</keyword>
<reference evidence="8 15" key="1">
    <citation type="journal article" date="2014" name="BMC Genomics">
        <title>Unusual genome complexity in Lactobacillus salivarius JCM1046.</title>
        <authorList>
            <person name="Raftis E.J."/>
            <person name="Forde B.M."/>
            <person name="Claesson M.J."/>
            <person name="O'Toole P.W."/>
        </authorList>
    </citation>
    <scope>NUCLEOTIDE SEQUENCE [LARGE SCALE GENOMIC DNA]</scope>
    <source>
        <strain evidence="8 15">JCM1046</strain>
    </source>
</reference>
<dbReference type="EMBL" id="NBEB01000033">
    <property type="protein sequence ID" value="OQQ85428.1"/>
    <property type="molecule type" value="Genomic_DNA"/>
</dbReference>
<evidence type="ECO:0000313" key="15">
    <source>
        <dbReference type="Proteomes" id="UP000029488"/>
    </source>
</evidence>
<dbReference type="PANTHER" id="PTHR11078">
    <property type="entry name" value="N UTILIZATION SUBSTANCE PROTEIN B-RELATED"/>
    <property type="match status" value="1"/>
</dbReference>